<dbReference type="Proteomes" id="UP000001304">
    <property type="component" value="Chromosome"/>
</dbReference>
<evidence type="ECO:0000313" key="6">
    <source>
        <dbReference type="Proteomes" id="UP000001304"/>
    </source>
</evidence>
<dbReference type="SUPFAM" id="SSF48208">
    <property type="entry name" value="Six-hairpin glycosidases"/>
    <property type="match status" value="1"/>
</dbReference>
<keyword evidence="2 5" id="KW-0808">Transferase</keyword>
<feature type="domain" description="Glycosyl hydrolase 94 supersandwich" evidence="3">
    <location>
        <begin position="18"/>
        <end position="279"/>
    </location>
</feature>
<dbReference type="Pfam" id="PF17167">
    <property type="entry name" value="Glyco_hydro_94"/>
    <property type="match status" value="1"/>
</dbReference>
<dbReference type="InterPro" id="IPR008928">
    <property type="entry name" value="6-hairpin_glycosidase_sf"/>
</dbReference>
<keyword evidence="6" id="KW-1185">Reference proteome</keyword>
<dbReference type="GO" id="GO:0030246">
    <property type="term" value="F:carbohydrate binding"/>
    <property type="evidence" value="ECO:0007669"/>
    <property type="project" value="InterPro"/>
</dbReference>
<dbReference type="GO" id="GO:0047738">
    <property type="term" value="F:cellobiose phosphorylase activity"/>
    <property type="evidence" value="ECO:0007669"/>
    <property type="project" value="UniProtKB-EC"/>
</dbReference>
<dbReference type="Pfam" id="PF06165">
    <property type="entry name" value="GH94_b-supersand"/>
    <property type="match status" value="1"/>
</dbReference>
<sequence length="826" mass="95919">MDSQYRRSSYGYFDDNAREYVITRPDTPTPWINYIGQEEYFGIVSNTGGGYSFYRDPRYRRITRYRYHSIPIDQPGRYIYIRDAETGEYWSATWQPVKKPLDFYECRHGLGYTKIRSRYRDIETEVTYFVPLKQTFEVWWFKIRNLRDRETDLQLFTYVEFCFWDALDDMTNFQRNLNIAEVEVEDNVIYHKTGYRERRNHFAFFASSEPIVGFDTDKEVFIGLYRGYENPIVVEEGVSRNSIVYGGHPIGSHQIRLRLKPGEEKEIVFILGYAENPPEEKFIAPNIINKTRVKQLLREWLNPDRVKQAFEELKKFWDDTLSYLHVETPDEDINRIVNIWNQYQIFITFHLARSASGYETGIARGIGFRDSNQDILGAVHLQPLWSKIRERIIDLASIQFPDGGTYHQFQPITKRGNREIGGGFNDDPLWLVASTIAYIKETGDFSILFEKAPYDNTPGTEEPLYEHLKKAVMYIDRNRGPHGLPLIGHADWNDCLNLNVMSTNPDESFQTAPDRTDGRTAESIFIACQFVWAVKELAEVAERIGRKEDAEYFRKLVNDMIERVKKYGWDGEWFLRAYDAFGRKIGSKENEEGRIYIEPQGMCIMAGIGLDDGKAIKALDSVKKYLATEHGIILHWPPYTKYYVHLGEISSYPPGHKENASIFCHPNAWIIIAEAIAGRSEQALDYYKRLNPSAREAISHIHRTEPYVYAQTIAGPASPRFGMARNSWLTGTASWMFVAITQWILGVRPAYDGLMIDPRIPKEWSGFKMVRRFRNATYVIEVKNEEHVNMGVKQIIVDGQPIEGNIVPAFNDGKVHHVVVIMGKKE</sequence>
<evidence type="ECO:0000256" key="1">
    <source>
        <dbReference type="ARBA" id="ARBA00022676"/>
    </source>
</evidence>
<dbReference type="Gene3D" id="1.50.10.10">
    <property type="match status" value="1"/>
</dbReference>
<dbReference type="GO" id="GO:0005975">
    <property type="term" value="P:carbohydrate metabolic process"/>
    <property type="evidence" value="ECO:0007669"/>
    <property type="project" value="InterPro"/>
</dbReference>
<dbReference type="Gene3D" id="2.70.98.40">
    <property type="entry name" value="Glycoside hydrolase, family 65, N-terminal domain"/>
    <property type="match status" value="1"/>
</dbReference>
<dbReference type="InterPro" id="IPR052047">
    <property type="entry name" value="GH94_Enzymes"/>
</dbReference>
<dbReference type="InterPro" id="IPR010383">
    <property type="entry name" value="Glyco_hydrolase_94_b-supersand"/>
</dbReference>
<dbReference type="InterPro" id="IPR012341">
    <property type="entry name" value="6hp_glycosidase-like_sf"/>
</dbReference>
<dbReference type="SMART" id="SM01068">
    <property type="entry name" value="CBM_X"/>
    <property type="match status" value="1"/>
</dbReference>
<dbReference type="KEGG" id="iag:Igag_1810"/>
<dbReference type="Gene3D" id="2.60.420.10">
    <property type="entry name" value="Maltose phosphorylase, domain 3"/>
    <property type="match status" value="1"/>
</dbReference>
<proteinExistence type="predicted"/>
<gene>
    <name evidence="5" type="ordered locus">Igag_1810</name>
</gene>
<dbReference type="EC" id="2.4.1.20" evidence="5"/>
<name>E0SSM2_IGNAA</name>
<evidence type="ECO:0000259" key="3">
    <source>
        <dbReference type="Pfam" id="PF06165"/>
    </source>
</evidence>
<evidence type="ECO:0000313" key="5">
    <source>
        <dbReference type="EMBL" id="ADM28607.1"/>
    </source>
</evidence>
<dbReference type="CAZy" id="GH94">
    <property type="family name" value="Glycoside Hydrolase Family 94"/>
</dbReference>
<accession>E0SSM2</accession>
<evidence type="ECO:0000256" key="2">
    <source>
        <dbReference type="ARBA" id="ARBA00022679"/>
    </source>
</evidence>
<dbReference type="STRING" id="583356.Igag_1810"/>
<dbReference type="AlphaFoldDB" id="E0SSM2"/>
<dbReference type="InterPro" id="IPR033432">
    <property type="entry name" value="GH94_catalytic"/>
</dbReference>
<dbReference type="PANTHER" id="PTHR37469">
    <property type="entry name" value="CELLOBIONIC ACID PHOSPHORYLASE-RELATED"/>
    <property type="match status" value="1"/>
</dbReference>
<dbReference type="InterPro" id="IPR037018">
    <property type="entry name" value="GH65_N"/>
</dbReference>
<dbReference type="Gene3D" id="1.20.890.20">
    <property type="entry name" value="mpn423 like domain"/>
    <property type="match status" value="1"/>
</dbReference>
<feature type="domain" description="Glycosyl hydrolase 94 catalytic" evidence="4">
    <location>
        <begin position="316"/>
        <end position="746"/>
    </location>
</feature>
<dbReference type="SUPFAM" id="SSF74650">
    <property type="entry name" value="Galactose mutarotase-like"/>
    <property type="match status" value="1"/>
</dbReference>
<dbReference type="EMBL" id="CP002098">
    <property type="protein sequence ID" value="ADM28607.1"/>
    <property type="molecule type" value="Genomic_DNA"/>
</dbReference>
<dbReference type="PANTHER" id="PTHR37469:SF2">
    <property type="entry name" value="CELLOBIONIC ACID PHOSPHORYLASE"/>
    <property type="match status" value="1"/>
</dbReference>
<dbReference type="InterPro" id="IPR011013">
    <property type="entry name" value="Gal_mutarotase_sf_dom"/>
</dbReference>
<keyword evidence="1 5" id="KW-0328">Glycosyltransferase</keyword>
<reference evidence="5 6" key="1">
    <citation type="journal article" date="2010" name="Stand. Genomic Sci.">
        <title>Complete genome sequence of Ignisphaera aggregans type strain (AQ1.S1).</title>
        <authorList>
            <person name="Goker M."/>
            <person name="Held B."/>
            <person name="Lapidus A."/>
            <person name="Nolan M."/>
            <person name="Spring S."/>
            <person name="Yasawong M."/>
            <person name="Lucas S."/>
            <person name="Glavina Del Rio T."/>
            <person name="Tice H."/>
            <person name="Cheng J.F."/>
            <person name="Goodwin L."/>
            <person name="Tapia R."/>
            <person name="Pitluck S."/>
            <person name="Liolios K."/>
            <person name="Ivanova N."/>
            <person name="Mavromatis K."/>
            <person name="Mikhailova N."/>
            <person name="Pati A."/>
            <person name="Chen A."/>
            <person name="Palaniappan K."/>
            <person name="Brambilla E."/>
            <person name="Land M."/>
            <person name="Hauser L."/>
            <person name="Chang Y.J."/>
            <person name="Jeffries C.D."/>
            <person name="Brettin T."/>
            <person name="Detter J.C."/>
            <person name="Han C."/>
            <person name="Rohde M."/>
            <person name="Sikorski J."/>
            <person name="Woyke T."/>
            <person name="Bristow J."/>
            <person name="Eisen J.A."/>
            <person name="Markowitz V."/>
            <person name="Hugenholtz P."/>
            <person name="Kyrpides N.C."/>
            <person name="Klenk H.P."/>
        </authorList>
    </citation>
    <scope>NUCLEOTIDE SEQUENCE [LARGE SCALE GENOMIC DNA]</scope>
    <source>
        <strain evidence="6">DSM 17230 / JCM 13409 / AQ1.S1</strain>
    </source>
</reference>
<evidence type="ECO:0000259" key="4">
    <source>
        <dbReference type="Pfam" id="PF17167"/>
    </source>
</evidence>
<protein>
    <submittedName>
        <fullName evidence="5">Cellobiose phosphorylase</fullName>
        <ecNumber evidence="5">2.4.1.20</ecNumber>
    </submittedName>
</protein>
<dbReference type="HOGENOM" id="CLU_019054_0_0_2"/>
<dbReference type="BioCyc" id="IAGG583356:GHAH-1798-MONOMER"/>
<organism evidence="5 6">
    <name type="scientific">Ignisphaera aggregans (strain DSM 17230 / JCM 13409 / AQ1.S1)</name>
    <dbReference type="NCBI Taxonomy" id="583356"/>
    <lineage>
        <taxon>Archaea</taxon>
        <taxon>Thermoproteota</taxon>
        <taxon>Thermoprotei</taxon>
        <taxon>Desulfurococcales</taxon>
        <taxon>Desulfurococcaceae</taxon>
        <taxon>Ignisphaera</taxon>
    </lineage>
</organism>